<dbReference type="GO" id="GO:0005737">
    <property type="term" value="C:cytoplasm"/>
    <property type="evidence" value="ECO:0007669"/>
    <property type="project" value="TreeGrafter"/>
</dbReference>
<evidence type="ECO:0000313" key="4">
    <source>
        <dbReference type="Proteomes" id="UP001187531"/>
    </source>
</evidence>
<dbReference type="GO" id="GO:0031267">
    <property type="term" value="F:small GTPase binding"/>
    <property type="evidence" value="ECO:0007669"/>
    <property type="project" value="TreeGrafter"/>
</dbReference>
<dbReference type="GO" id="GO:0005828">
    <property type="term" value="C:kinetochore microtubule"/>
    <property type="evidence" value="ECO:0007669"/>
    <property type="project" value="TreeGrafter"/>
</dbReference>
<protein>
    <submittedName>
        <fullName evidence="3">Uncharacterized protein</fullName>
    </submittedName>
</protein>
<comment type="caution">
    <text evidence="3">The sequence shown here is derived from an EMBL/GenBank/DDBJ whole genome shotgun (WGS) entry which is preliminary data.</text>
</comment>
<dbReference type="Pfam" id="PF24520">
    <property type="entry name" value="ARM_KNTC1_1st"/>
    <property type="match status" value="1"/>
</dbReference>
<dbReference type="PANTHER" id="PTHR15688:SF1">
    <property type="entry name" value="KINETOCHORE-ASSOCIATED PROTEIN 1"/>
    <property type="match status" value="1"/>
</dbReference>
<dbReference type="GO" id="GO:0000070">
    <property type="term" value="P:mitotic sister chromatid segregation"/>
    <property type="evidence" value="ECO:0007669"/>
    <property type="project" value="TreeGrafter"/>
</dbReference>
<evidence type="ECO:0000259" key="1">
    <source>
        <dbReference type="Pfam" id="PF24516"/>
    </source>
</evidence>
<dbReference type="Proteomes" id="UP001187531">
    <property type="component" value="Unassembled WGS sequence"/>
</dbReference>
<dbReference type="InterPro" id="IPR055404">
    <property type="entry name" value="ARM_KNTC1_2nd"/>
</dbReference>
<name>A0AA88I0E6_ARTSF</name>
<dbReference type="GO" id="GO:0007094">
    <property type="term" value="P:mitotic spindle assembly checkpoint signaling"/>
    <property type="evidence" value="ECO:0007669"/>
    <property type="project" value="TreeGrafter"/>
</dbReference>
<gene>
    <name evidence="3" type="ORF">QYM36_006452</name>
</gene>
<feature type="domain" description="KNTC1 second ARM-repeats" evidence="1">
    <location>
        <begin position="610"/>
        <end position="754"/>
    </location>
</feature>
<evidence type="ECO:0000313" key="3">
    <source>
        <dbReference type="EMBL" id="KAK2717681.1"/>
    </source>
</evidence>
<proteinExistence type="predicted"/>
<dbReference type="InterPro" id="IPR052802">
    <property type="entry name" value="KNTC1"/>
</dbReference>
<dbReference type="EMBL" id="JAVRJZ010000010">
    <property type="protein sequence ID" value="KAK2717681.1"/>
    <property type="molecule type" value="Genomic_DNA"/>
</dbReference>
<feature type="domain" description="KNTC1 first ARM-repeats" evidence="2">
    <location>
        <begin position="271"/>
        <end position="506"/>
    </location>
</feature>
<dbReference type="GO" id="GO:1990423">
    <property type="term" value="C:RZZ complex"/>
    <property type="evidence" value="ECO:0007669"/>
    <property type="project" value="TreeGrafter"/>
</dbReference>
<dbReference type="AlphaFoldDB" id="A0AA88I0E6"/>
<dbReference type="PANTHER" id="PTHR15688">
    <property type="entry name" value="KINETOCHORE-ASSOCIATED PROTEIN 1"/>
    <property type="match status" value="1"/>
</dbReference>
<sequence length="909" mass="104215">MSKEVVKAQHSTRLKGCTRVLNKSPKKPYFVGGMLQREEADDKLMLVSSDTILHEFSECSITKIHEHIGKAEIELADQANRNIKYEACQLMINTKGISFGLFDKLDLHFSMLLLVDPTAVYAYSLQENKIIHTLSLDGIKKVIKADETSIIALTQDGYQYHICGLSFLIIGLEKNKKCSDILVLKPDKEDENPVLMSVSADIRPDISLRSFPDFSPLFKMDLHGPGFLVESSGSHDSILFLDGARNEDLPIMTSLRLRAMAESDIEAKLRRMINRGKYSEAMKLTKLFNMPFEGEICEAQVRDIIGQLNYWNTSLSTNSENVFNLWNELVKCIALIENTEFLVLLVENAALPEMKMMDELFNIVLNKVGEKGLKSQLGNMVKRRRLLRTYDKVLGEKALEAWYNKSVTMIDIVKCLLAEARTSDAIFFWWSHRYDIARLLTEENLVELLSALEDYQDSTTILHFLSRLCHELKGCHPQLMQIFIEWVVIFVRSLERRESEKWPQNAQSLLKAILACLDDEDETSVDIKPLLIAVGVVNDLLQLMNEFRIRVPYVIYAKDDKLEVLWLLCNTLQPTEIIDLVKNFLSCRIPCLGDLIFKVAEKLINETVSLGSLADSSSWEDRIQIFFDLLESNEKRLDLLILALDAADVPWSPIIQHLAAKGLDYDHPKSAVIRHKETFAKLETLLKKYNLSLRKATSKSEKTRLIRWLLASGHKDSYEDAYKIVDLLEGIERNEVAWWYILEHIRKGRMTEALGHWSNLPESHKAYCAEQWVFMFISIFEMRLRRLNPVISKDMKSFAGGLNALKVYYQSKNSMEMVKRVEIHQRLFNLHDKYDIIISGNDFLDKECCKLALSHFCANKLTRGDNAEMIVASVLIVGEEMNLSSYEVLSKLIFKAIELKHYEAIEVAG</sequence>
<reference evidence="3" key="1">
    <citation type="submission" date="2023-07" db="EMBL/GenBank/DDBJ databases">
        <title>Chromosome-level genome assembly of Artemia franciscana.</title>
        <authorList>
            <person name="Jo E."/>
        </authorList>
    </citation>
    <scope>NUCLEOTIDE SEQUENCE</scope>
    <source>
        <tissue evidence="3">Whole body</tissue>
    </source>
</reference>
<accession>A0AA88I0E6</accession>
<dbReference type="Pfam" id="PF24516">
    <property type="entry name" value="ARM_KNTC1_2nd"/>
    <property type="match status" value="1"/>
</dbReference>
<organism evidence="3 4">
    <name type="scientific">Artemia franciscana</name>
    <name type="common">Brine shrimp</name>
    <name type="synonym">Artemia sanfranciscana</name>
    <dbReference type="NCBI Taxonomy" id="6661"/>
    <lineage>
        <taxon>Eukaryota</taxon>
        <taxon>Metazoa</taxon>
        <taxon>Ecdysozoa</taxon>
        <taxon>Arthropoda</taxon>
        <taxon>Crustacea</taxon>
        <taxon>Branchiopoda</taxon>
        <taxon>Anostraca</taxon>
        <taxon>Artemiidae</taxon>
        <taxon>Artemia</taxon>
    </lineage>
</organism>
<keyword evidence="4" id="KW-1185">Reference proteome</keyword>
<feature type="non-terminal residue" evidence="3">
    <location>
        <position position="909"/>
    </location>
</feature>
<dbReference type="GO" id="GO:1903394">
    <property type="term" value="P:protein localization to kinetochore involved in kinetochore assembly"/>
    <property type="evidence" value="ECO:0007669"/>
    <property type="project" value="TreeGrafter"/>
</dbReference>
<evidence type="ECO:0000259" key="2">
    <source>
        <dbReference type="Pfam" id="PF24520"/>
    </source>
</evidence>
<dbReference type="InterPro" id="IPR055403">
    <property type="entry name" value="ARM_KNTC1_1st"/>
</dbReference>